<keyword evidence="1" id="KW-0175">Coiled coil</keyword>
<dbReference type="SMART" id="SM00271">
    <property type="entry name" value="DnaJ"/>
    <property type="match status" value="1"/>
</dbReference>
<dbReference type="SUPFAM" id="SSF46565">
    <property type="entry name" value="Chaperone J-domain"/>
    <property type="match status" value="1"/>
</dbReference>
<evidence type="ECO:0000313" key="4">
    <source>
        <dbReference type="Proteomes" id="UP001230156"/>
    </source>
</evidence>
<accession>A0ABU0YMP1</accession>
<dbReference type="Proteomes" id="UP001230156">
    <property type="component" value="Unassembled WGS sequence"/>
</dbReference>
<dbReference type="InterPro" id="IPR001623">
    <property type="entry name" value="DnaJ_domain"/>
</dbReference>
<name>A0ABU0YMP1_9PROT</name>
<dbReference type="EMBL" id="JAUYVI010000004">
    <property type="protein sequence ID" value="MDQ7249001.1"/>
    <property type="molecule type" value="Genomic_DNA"/>
</dbReference>
<comment type="caution">
    <text evidence="3">The sequence shown here is derived from an EMBL/GenBank/DDBJ whole genome shotgun (WGS) entry which is preliminary data.</text>
</comment>
<feature type="coiled-coil region" evidence="1">
    <location>
        <begin position="108"/>
        <end position="140"/>
    </location>
</feature>
<dbReference type="CDD" id="cd06257">
    <property type="entry name" value="DnaJ"/>
    <property type="match status" value="1"/>
</dbReference>
<feature type="domain" description="J" evidence="2">
    <location>
        <begin position="140"/>
        <end position="199"/>
    </location>
</feature>
<organism evidence="3 4">
    <name type="scientific">Dongia sedimenti</name>
    <dbReference type="NCBI Taxonomy" id="3064282"/>
    <lineage>
        <taxon>Bacteria</taxon>
        <taxon>Pseudomonadati</taxon>
        <taxon>Pseudomonadota</taxon>
        <taxon>Alphaproteobacteria</taxon>
        <taxon>Rhodospirillales</taxon>
        <taxon>Dongiaceae</taxon>
        <taxon>Dongia</taxon>
    </lineage>
</organism>
<dbReference type="RefSeq" id="WP_379956495.1">
    <property type="nucleotide sequence ID" value="NZ_JAUYVI010000004.1"/>
</dbReference>
<dbReference type="PRINTS" id="PR00625">
    <property type="entry name" value="JDOMAIN"/>
</dbReference>
<sequence>MVRRHYIPDPPPQAMRCHHPGCEAEGLYRAPKSPNQLNQYLWFCLDHVREYNKSWDFYAGMNTDQIEKQVRFDTVWQRPTWPLGQWGTSAAARRFAAMDETEFMPDDVREAINARMNAAKNRAEQERRRQKQRVASKEEAALAVLELAPPVTWTEIRARYKSLVKQLHPDANGGDKSAEEQLKLVNQAYGTLKAAAAEA</sequence>
<protein>
    <submittedName>
        <fullName evidence="3">DnaJ domain-containing protein</fullName>
    </submittedName>
</protein>
<dbReference type="PROSITE" id="PS50076">
    <property type="entry name" value="DNAJ_2"/>
    <property type="match status" value="1"/>
</dbReference>
<evidence type="ECO:0000259" key="2">
    <source>
        <dbReference type="PROSITE" id="PS50076"/>
    </source>
</evidence>
<gene>
    <name evidence="3" type="ORF">Q8A70_15045</name>
</gene>
<dbReference type="InterPro" id="IPR036869">
    <property type="entry name" value="J_dom_sf"/>
</dbReference>
<keyword evidence="4" id="KW-1185">Reference proteome</keyword>
<proteinExistence type="predicted"/>
<reference evidence="4" key="1">
    <citation type="submission" date="2023-08" db="EMBL/GenBank/DDBJ databases">
        <title>Rhodospirillaceae gen. nov., a novel taxon isolated from the Yangtze River Yuezi River estuary sludge.</title>
        <authorList>
            <person name="Ruan L."/>
        </authorList>
    </citation>
    <scope>NUCLEOTIDE SEQUENCE [LARGE SCALE GENOMIC DNA]</scope>
    <source>
        <strain evidence="4">R-7</strain>
    </source>
</reference>
<dbReference type="Pfam" id="PF00226">
    <property type="entry name" value="DnaJ"/>
    <property type="match status" value="1"/>
</dbReference>
<evidence type="ECO:0000256" key="1">
    <source>
        <dbReference type="SAM" id="Coils"/>
    </source>
</evidence>
<evidence type="ECO:0000313" key="3">
    <source>
        <dbReference type="EMBL" id="MDQ7249001.1"/>
    </source>
</evidence>
<dbReference type="Gene3D" id="1.10.287.110">
    <property type="entry name" value="DnaJ domain"/>
    <property type="match status" value="1"/>
</dbReference>